<gene>
    <name evidence="3" type="ORF">HBA54_20925</name>
</gene>
<feature type="transmembrane region" description="Helical" evidence="1">
    <location>
        <begin position="54"/>
        <end position="74"/>
    </location>
</feature>
<feature type="transmembrane region" description="Helical" evidence="1">
    <location>
        <begin position="184"/>
        <end position="206"/>
    </location>
</feature>
<dbReference type="EMBL" id="JAAQPH010000018">
    <property type="protein sequence ID" value="NIA71067.1"/>
    <property type="molecule type" value="Genomic_DNA"/>
</dbReference>
<protein>
    <submittedName>
        <fullName evidence="3">DMT family transporter</fullName>
    </submittedName>
</protein>
<dbReference type="Proteomes" id="UP000761264">
    <property type="component" value="Unassembled WGS sequence"/>
</dbReference>
<proteinExistence type="predicted"/>
<reference evidence="3" key="1">
    <citation type="submission" date="2020-03" db="EMBL/GenBank/DDBJ databases">
        <title>Genome of Pelagibius litoralis DSM 21314T.</title>
        <authorList>
            <person name="Wang G."/>
        </authorList>
    </citation>
    <scope>NUCLEOTIDE SEQUENCE</scope>
    <source>
        <strain evidence="3">DSM 21314</strain>
    </source>
</reference>
<dbReference type="Pfam" id="PF00892">
    <property type="entry name" value="EamA"/>
    <property type="match status" value="2"/>
</dbReference>
<organism evidence="3 4">
    <name type="scientific">Pelagibius litoralis</name>
    <dbReference type="NCBI Taxonomy" id="374515"/>
    <lineage>
        <taxon>Bacteria</taxon>
        <taxon>Pseudomonadati</taxon>
        <taxon>Pseudomonadota</taxon>
        <taxon>Alphaproteobacteria</taxon>
        <taxon>Rhodospirillales</taxon>
        <taxon>Rhodovibrionaceae</taxon>
        <taxon>Pelagibius</taxon>
    </lineage>
</organism>
<feature type="transmembrane region" description="Helical" evidence="1">
    <location>
        <begin position="135"/>
        <end position="153"/>
    </location>
</feature>
<name>A0A967KBG5_9PROT</name>
<keyword evidence="1" id="KW-0812">Transmembrane</keyword>
<feature type="transmembrane region" description="Helical" evidence="1">
    <location>
        <begin position="12"/>
        <end position="34"/>
    </location>
</feature>
<feature type="transmembrane region" description="Helical" evidence="1">
    <location>
        <begin position="159"/>
        <end position="177"/>
    </location>
</feature>
<feature type="transmembrane region" description="Helical" evidence="1">
    <location>
        <begin position="272"/>
        <end position="289"/>
    </location>
</feature>
<dbReference type="AlphaFoldDB" id="A0A967KBG5"/>
<feature type="transmembrane region" description="Helical" evidence="1">
    <location>
        <begin position="81"/>
        <end position="102"/>
    </location>
</feature>
<dbReference type="PANTHER" id="PTHR22911">
    <property type="entry name" value="ACYL-MALONYL CONDENSING ENZYME-RELATED"/>
    <property type="match status" value="1"/>
</dbReference>
<keyword evidence="1" id="KW-1133">Transmembrane helix</keyword>
<feature type="domain" description="EamA" evidence="2">
    <location>
        <begin position="161"/>
        <end position="285"/>
    </location>
</feature>
<dbReference type="GO" id="GO:0016020">
    <property type="term" value="C:membrane"/>
    <property type="evidence" value="ECO:0007669"/>
    <property type="project" value="InterPro"/>
</dbReference>
<evidence type="ECO:0000256" key="1">
    <source>
        <dbReference type="SAM" id="Phobius"/>
    </source>
</evidence>
<evidence type="ECO:0000259" key="2">
    <source>
        <dbReference type="Pfam" id="PF00892"/>
    </source>
</evidence>
<sequence length="310" mass="32958">MSQEVAKPAAGVERIGFGIACALVGLFGMAVMDACAKFLGEGYAVSQIILARNFFGLMTILVFVILSSGGLANLRPRRPGLLLARACANLGAAFLFFTGLRYMPLADAFAIAFAAPLFITALSVPVLGEHVGVRRWAAVIFGFLGVLVVVQPGTSAFRVEALLPLGAAFCYAVAMLIGRKQTRFLSTSAILFWPSLIAVGVTLTLMPTQWQTPTLPDLGLFAFMGVIGTAGMMLITQGYRFAPAAVIAPFDYSVLLWGVIIGWLVWQDVPGPEVWIGSAMLVASGLYILHRETRKPKPIQPPAGPLGPTS</sequence>
<evidence type="ECO:0000313" key="4">
    <source>
        <dbReference type="Proteomes" id="UP000761264"/>
    </source>
</evidence>
<feature type="transmembrane region" description="Helical" evidence="1">
    <location>
        <begin position="218"/>
        <end position="235"/>
    </location>
</feature>
<dbReference type="RefSeq" id="WP_167228310.1">
    <property type="nucleotide sequence ID" value="NZ_JAAQPH010000018.1"/>
</dbReference>
<keyword evidence="4" id="KW-1185">Reference proteome</keyword>
<feature type="transmembrane region" description="Helical" evidence="1">
    <location>
        <begin position="242"/>
        <end position="266"/>
    </location>
</feature>
<comment type="caution">
    <text evidence="3">The sequence shown here is derived from an EMBL/GenBank/DDBJ whole genome shotgun (WGS) entry which is preliminary data.</text>
</comment>
<dbReference type="InterPro" id="IPR000620">
    <property type="entry name" value="EamA_dom"/>
</dbReference>
<accession>A0A967KBG5</accession>
<keyword evidence="1" id="KW-0472">Membrane</keyword>
<feature type="domain" description="EamA" evidence="2">
    <location>
        <begin position="17"/>
        <end position="150"/>
    </location>
</feature>
<dbReference type="InterPro" id="IPR037185">
    <property type="entry name" value="EmrE-like"/>
</dbReference>
<dbReference type="PANTHER" id="PTHR22911:SF103">
    <property type="entry name" value="BLR2811 PROTEIN"/>
    <property type="match status" value="1"/>
</dbReference>
<dbReference type="SUPFAM" id="SSF103481">
    <property type="entry name" value="Multidrug resistance efflux transporter EmrE"/>
    <property type="match status" value="2"/>
</dbReference>
<feature type="transmembrane region" description="Helical" evidence="1">
    <location>
        <begin position="108"/>
        <end position="128"/>
    </location>
</feature>
<evidence type="ECO:0000313" key="3">
    <source>
        <dbReference type="EMBL" id="NIA71067.1"/>
    </source>
</evidence>